<accession>A0AAC9ISF9</accession>
<sequence length="270" mass="27234">MKTLKISALVLALTGFASSTAMAQSVKVNAWEGAYGQVGVGYGVFVPKIGSGSAVSSTGNSPLTGAPLTAYGYPATVTQSASASNVNNVNTATASLSAGYNFGINETWILGLGASYYPGASSGATGQLSLAPTTISSPAGALVGSPANVPGGSTTATYNVKNLYSVTFTPGYAIDKDRLAYAKLGYTGVTIGLSGPTLAYQSTNLTGWTLGLGYKQMVTESLYAFGEVNYGSYGTKNLTATLTNSAGTSLQGMTVSGNGTDILVGVGYRF</sequence>
<evidence type="ECO:0000256" key="2">
    <source>
        <dbReference type="SAM" id="SignalP"/>
    </source>
</evidence>
<dbReference type="GO" id="GO:0009279">
    <property type="term" value="C:cell outer membrane"/>
    <property type="evidence" value="ECO:0007669"/>
    <property type="project" value="UniProtKB-SubCell"/>
</dbReference>
<gene>
    <name evidence="3" type="ORF">AOC25_05185</name>
</gene>
<name>A0AAC9ISF9_9BURK</name>
<dbReference type="AlphaFoldDB" id="A0AAC9ISF9"/>
<feature type="signal peptide" evidence="2">
    <location>
        <begin position="1"/>
        <end position="23"/>
    </location>
</feature>
<evidence type="ECO:0008006" key="5">
    <source>
        <dbReference type="Google" id="ProtNLM"/>
    </source>
</evidence>
<dbReference type="EMBL" id="CP015017">
    <property type="protein sequence ID" value="APC01055.1"/>
    <property type="molecule type" value="Genomic_DNA"/>
</dbReference>
<proteinExistence type="predicted"/>
<comment type="subcellular location">
    <subcellularLocation>
        <location evidence="1">Cell outer membrane</location>
    </subcellularLocation>
</comment>
<evidence type="ECO:0000313" key="4">
    <source>
        <dbReference type="Proteomes" id="UP000182060"/>
    </source>
</evidence>
<organism evidence="3 4">
    <name type="scientific">Polynucleobacter asymbioticus</name>
    <dbReference type="NCBI Taxonomy" id="576611"/>
    <lineage>
        <taxon>Bacteria</taxon>
        <taxon>Pseudomonadati</taxon>
        <taxon>Pseudomonadota</taxon>
        <taxon>Betaproteobacteria</taxon>
        <taxon>Burkholderiales</taxon>
        <taxon>Burkholderiaceae</taxon>
        <taxon>Polynucleobacter</taxon>
    </lineage>
</organism>
<dbReference type="RefSeq" id="WP_071540102.1">
    <property type="nucleotide sequence ID" value="NZ_CP015017.1"/>
</dbReference>
<reference evidence="3" key="1">
    <citation type="journal article" date="2017" name="Appl. Environ. Microbiol.">
        <title>Microdiversification of a pelagic Polynucleobacter species is mainly driven by acquisition of genomic islands from a partially interspecific gene pool.</title>
        <authorList>
            <person name="Hoetzinger M."/>
            <person name="Hahn M.W."/>
            <person name="Jezberova J."/>
            <person name="Schmidt J."/>
            <person name="Koll U."/>
        </authorList>
    </citation>
    <scope>NUCLEOTIDE SEQUENCE</scope>
    <source>
        <strain evidence="3">MWH-RechtKol4</strain>
    </source>
</reference>
<evidence type="ECO:0000256" key="1">
    <source>
        <dbReference type="ARBA" id="ARBA00004442"/>
    </source>
</evidence>
<protein>
    <recommendedName>
        <fullName evidence="5">Outer membrane protein beta-barrel domain-containing protein</fullName>
    </recommendedName>
</protein>
<keyword evidence="2" id="KW-0732">Signal</keyword>
<feature type="chain" id="PRO_5042141154" description="Outer membrane protein beta-barrel domain-containing protein" evidence="2">
    <location>
        <begin position="24"/>
        <end position="270"/>
    </location>
</feature>
<dbReference type="InterPro" id="IPR011250">
    <property type="entry name" value="OMP/PagP_B-barrel"/>
</dbReference>
<dbReference type="SUPFAM" id="SSF56925">
    <property type="entry name" value="OMPA-like"/>
    <property type="match status" value="1"/>
</dbReference>
<evidence type="ECO:0000313" key="3">
    <source>
        <dbReference type="EMBL" id="APC01055.1"/>
    </source>
</evidence>
<dbReference type="Proteomes" id="UP000182060">
    <property type="component" value="Chromosome"/>
</dbReference>